<evidence type="ECO:0000313" key="2">
    <source>
        <dbReference type="Proteomes" id="UP000298061"/>
    </source>
</evidence>
<comment type="caution">
    <text evidence="1">The sequence shown here is derived from an EMBL/GenBank/DDBJ whole genome shotgun (WGS) entry which is preliminary data.</text>
</comment>
<dbReference type="AlphaFoldDB" id="A0A4Y9ZJL5"/>
<evidence type="ECO:0000313" key="1">
    <source>
        <dbReference type="EMBL" id="TFY74912.1"/>
    </source>
</evidence>
<dbReference type="STRING" id="135208.A0A4Y9ZJL5"/>
<organism evidence="1 2">
    <name type="scientific">Hericium alpestre</name>
    <dbReference type="NCBI Taxonomy" id="135208"/>
    <lineage>
        <taxon>Eukaryota</taxon>
        <taxon>Fungi</taxon>
        <taxon>Dikarya</taxon>
        <taxon>Basidiomycota</taxon>
        <taxon>Agaricomycotina</taxon>
        <taxon>Agaricomycetes</taxon>
        <taxon>Russulales</taxon>
        <taxon>Hericiaceae</taxon>
        <taxon>Hericium</taxon>
    </lineage>
</organism>
<sequence>MPELEHCQSKRRFARTSKNNFIPQLVKHDVHERLMHRVQRHLDQVRQKANPVMKHHKARATSVSGDPLPFTNPAAHYHIAASSRDHVDITEWLGNNIDDPAIQGFLPRLKSHLLAQLHGIEYQGDEHTFTDEDIDAVLFAEDRLYKHSILHVNYTSYDLRRQQDSINPHTRADIMVLAYEDDDEGSPHPYWYA</sequence>
<name>A0A4Y9ZJL5_9AGAM</name>
<dbReference type="EMBL" id="SFCI01001808">
    <property type="protein sequence ID" value="TFY74912.1"/>
    <property type="molecule type" value="Genomic_DNA"/>
</dbReference>
<dbReference type="Proteomes" id="UP000298061">
    <property type="component" value="Unassembled WGS sequence"/>
</dbReference>
<dbReference type="OrthoDB" id="2692094at2759"/>
<accession>A0A4Y9ZJL5</accession>
<keyword evidence="2" id="KW-1185">Reference proteome</keyword>
<proteinExistence type="predicted"/>
<reference evidence="1 2" key="1">
    <citation type="submission" date="2019-02" db="EMBL/GenBank/DDBJ databases">
        <title>Genome sequencing of the rare red list fungi Hericium alpestre (H. flagellum).</title>
        <authorList>
            <person name="Buettner E."/>
            <person name="Kellner H."/>
        </authorList>
    </citation>
    <scope>NUCLEOTIDE SEQUENCE [LARGE SCALE GENOMIC DNA]</scope>
    <source>
        <strain evidence="1 2">DSM 108284</strain>
    </source>
</reference>
<protein>
    <submittedName>
        <fullName evidence="1">Uncharacterized protein</fullName>
    </submittedName>
</protein>
<gene>
    <name evidence="1" type="ORF">EWM64_g9103</name>
</gene>